<accession>A0AAD6S1B6</accession>
<evidence type="ECO:0000313" key="2">
    <source>
        <dbReference type="Proteomes" id="UP001218188"/>
    </source>
</evidence>
<name>A0AAD6S1B6_9AGAR</name>
<comment type="caution">
    <text evidence="1">The sequence shown here is derived from an EMBL/GenBank/DDBJ whole genome shotgun (WGS) entry which is preliminary data.</text>
</comment>
<protein>
    <submittedName>
        <fullName evidence="1">Uncharacterized protein</fullName>
    </submittedName>
</protein>
<proteinExistence type="predicted"/>
<reference evidence="1" key="1">
    <citation type="submission" date="2023-03" db="EMBL/GenBank/DDBJ databases">
        <title>Massive genome expansion in bonnet fungi (Mycena s.s.) driven by repeated elements and novel gene families across ecological guilds.</title>
        <authorList>
            <consortium name="Lawrence Berkeley National Laboratory"/>
            <person name="Harder C.B."/>
            <person name="Miyauchi S."/>
            <person name="Viragh M."/>
            <person name="Kuo A."/>
            <person name="Thoen E."/>
            <person name="Andreopoulos B."/>
            <person name="Lu D."/>
            <person name="Skrede I."/>
            <person name="Drula E."/>
            <person name="Henrissat B."/>
            <person name="Morin E."/>
            <person name="Kohler A."/>
            <person name="Barry K."/>
            <person name="LaButti K."/>
            <person name="Morin E."/>
            <person name="Salamov A."/>
            <person name="Lipzen A."/>
            <person name="Mereny Z."/>
            <person name="Hegedus B."/>
            <person name="Baldrian P."/>
            <person name="Stursova M."/>
            <person name="Weitz H."/>
            <person name="Taylor A."/>
            <person name="Grigoriev I.V."/>
            <person name="Nagy L.G."/>
            <person name="Martin F."/>
            <person name="Kauserud H."/>
        </authorList>
    </citation>
    <scope>NUCLEOTIDE SEQUENCE</scope>
    <source>
        <strain evidence="1">CBHHK200</strain>
    </source>
</reference>
<keyword evidence="2" id="KW-1185">Reference proteome</keyword>
<gene>
    <name evidence="1" type="ORF">C8F04DRAFT_1198100</name>
</gene>
<dbReference type="EMBL" id="JARJCM010000307">
    <property type="protein sequence ID" value="KAJ7019110.1"/>
    <property type="molecule type" value="Genomic_DNA"/>
</dbReference>
<sequence>MRCVPNQLWWYDAEAWYLDDKHVSPIQHPLHCTAADGDVLCDISFGPYVIPCSDLLKIFKIMRVRITIHSASLSLVLSPLPSTLSQLYLALTALIAVVRYATITFVNMQISADDALNEAYRQAPNVLPKLSEWIASSTAQADDIVAFINSMPWWVFFAFHPFNGALVELSSLGI</sequence>
<dbReference type="Proteomes" id="UP001218188">
    <property type="component" value="Unassembled WGS sequence"/>
</dbReference>
<evidence type="ECO:0000313" key="1">
    <source>
        <dbReference type="EMBL" id="KAJ7019110.1"/>
    </source>
</evidence>
<dbReference type="AlphaFoldDB" id="A0AAD6S1B6"/>
<organism evidence="1 2">
    <name type="scientific">Mycena alexandri</name>
    <dbReference type="NCBI Taxonomy" id="1745969"/>
    <lineage>
        <taxon>Eukaryota</taxon>
        <taxon>Fungi</taxon>
        <taxon>Dikarya</taxon>
        <taxon>Basidiomycota</taxon>
        <taxon>Agaricomycotina</taxon>
        <taxon>Agaricomycetes</taxon>
        <taxon>Agaricomycetidae</taxon>
        <taxon>Agaricales</taxon>
        <taxon>Marasmiineae</taxon>
        <taxon>Mycenaceae</taxon>
        <taxon>Mycena</taxon>
    </lineage>
</organism>